<dbReference type="SMART" id="SM00345">
    <property type="entry name" value="HTH_GNTR"/>
    <property type="match status" value="1"/>
</dbReference>
<dbReference type="InterPro" id="IPR000524">
    <property type="entry name" value="Tscrpt_reg_HTH_GntR"/>
</dbReference>
<evidence type="ECO:0000313" key="8">
    <source>
        <dbReference type="Proteomes" id="UP000186758"/>
    </source>
</evidence>
<name>A0A140DXA8_9FIRM</name>
<sequence>MPKYQDLYQDLAKKIREGTIKEDTWLPSEPQLMEQYGTGKDTVRKALSMLAQDGYIQKEHGKGSLVLHVENQPQLLDLAAYPYLPEAPGCETKVHSVRLIQPTGEIARSLGYTARHKVWKVQRTRCIDGEPAVLETDYIDPTIVTDLDMDSARIPAWQHVQDELGLDVGYSRKEITLRPASAREASGLRLQPGQLVVVVRSWTSLEDARRLEYTVAKHHPDKFRYTDFLRKNKKG</sequence>
<dbReference type="GO" id="GO:0003700">
    <property type="term" value="F:DNA-binding transcription factor activity"/>
    <property type="evidence" value="ECO:0007669"/>
    <property type="project" value="InterPro"/>
</dbReference>
<dbReference type="EMBL" id="CP011391">
    <property type="protein sequence ID" value="AMK55285.1"/>
    <property type="molecule type" value="Genomic_DNA"/>
</dbReference>
<evidence type="ECO:0000256" key="2">
    <source>
        <dbReference type="ARBA" id="ARBA00023125"/>
    </source>
</evidence>
<dbReference type="Proteomes" id="UP000069771">
    <property type="component" value="Chromosome"/>
</dbReference>
<reference evidence="5 7" key="1">
    <citation type="journal article" date="2016" name="Gut Pathog.">
        <title>Whole genome sequencing of "Faecalibaculum rodentium" ALO17, isolated from C57BL/6J laboratory mouse feces.</title>
        <authorList>
            <person name="Lim S."/>
            <person name="Chang D.H."/>
            <person name="Ahn S."/>
            <person name="Kim B.C."/>
        </authorList>
    </citation>
    <scope>NUCLEOTIDE SEQUENCE [LARGE SCALE GENOMIC DNA]</scope>
    <source>
        <strain evidence="5 7">Alo17</strain>
    </source>
</reference>
<evidence type="ECO:0000256" key="3">
    <source>
        <dbReference type="ARBA" id="ARBA00023163"/>
    </source>
</evidence>
<keyword evidence="3" id="KW-0804">Transcription</keyword>
<dbReference type="CDD" id="cd07377">
    <property type="entry name" value="WHTH_GntR"/>
    <property type="match status" value="1"/>
</dbReference>
<feature type="domain" description="HTH gntR-type" evidence="4">
    <location>
        <begin position="1"/>
        <end position="69"/>
    </location>
</feature>
<dbReference type="PANTHER" id="PTHR44846:SF12">
    <property type="entry name" value="HTH-TYPE TRANSCRIPTIONAL REGULATOR TRER"/>
    <property type="match status" value="1"/>
</dbReference>
<dbReference type="SUPFAM" id="SSF46785">
    <property type="entry name" value="Winged helix' DNA-binding domain"/>
    <property type="match status" value="1"/>
</dbReference>
<organism evidence="5 7">
    <name type="scientific">Faecalibaculum rodentium</name>
    <dbReference type="NCBI Taxonomy" id="1702221"/>
    <lineage>
        <taxon>Bacteria</taxon>
        <taxon>Bacillati</taxon>
        <taxon>Bacillota</taxon>
        <taxon>Erysipelotrichia</taxon>
        <taxon>Erysipelotrichales</taxon>
        <taxon>Erysipelotrichaceae</taxon>
        <taxon>Faecalibaculum</taxon>
    </lineage>
</organism>
<dbReference type="GO" id="GO:0045892">
    <property type="term" value="P:negative regulation of DNA-templated transcription"/>
    <property type="evidence" value="ECO:0007669"/>
    <property type="project" value="TreeGrafter"/>
</dbReference>
<keyword evidence="2" id="KW-0238">DNA-binding</keyword>
<reference evidence="6 8" key="2">
    <citation type="submission" date="2016-11" db="EMBL/GenBank/DDBJ databases">
        <title>Description of two novel members of the family Erysipelotrichaceae: Ileibacterium lipovorans gen. nov., sp. nov. and Dubosiella newyorkensis, gen. nov., sp. nov.</title>
        <authorList>
            <person name="Cox L.M."/>
            <person name="Sohn J."/>
            <person name="Tyrrell K.L."/>
            <person name="Citron D.M."/>
            <person name="Lawson P.A."/>
            <person name="Patel N.B."/>
            <person name="Iizumi T."/>
            <person name="Perez-Perez G.I."/>
            <person name="Goldstein E.J."/>
            <person name="Blaser M.J."/>
        </authorList>
    </citation>
    <scope>NUCLEOTIDE SEQUENCE [LARGE SCALE GENOMIC DNA]</scope>
    <source>
        <strain evidence="6 8">NYU-BL-K8</strain>
    </source>
</reference>
<dbReference type="InterPro" id="IPR036390">
    <property type="entry name" value="WH_DNA-bd_sf"/>
</dbReference>
<dbReference type="PROSITE" id="PS50949">
    <property type="entry name" value="HTH_GNTR"/>
    <property type="match status" value="1"/>
</dbReference>
<dbReference type="GO" id="GO:0003677">
    <property type="term" value="F:DNA binding"/>
    <property type="evidence" value="ECO:0007669"/>
    <property type="project" value="UniProtKB-KW"/>
</dbReference>
<evidence type="ECO:0000259" key="4">
    <source>
        <dbReference type="PROSITE" id="PS50949"/>
    </source>
</evidence>
<dbReference type="STRING" id="1702221.AALO17_21510"/>
<dbReference type="PRINTS" id="PR00035">
    <property type="entry name" value="HTHGNTR"/>
</dbReference>
<accession>A0A140DXA8</accession>
<gene>
    <name evidence="5" type="ORF">AALO17_21510</name>
    <name evidence="6" type="ORF">BO223_06950</name>
</gene>
<dbReference type="Gene3D" id="3.40.1410.10">
    <property type="entry name" value="Chorismate lyase-like"/>
    <property type="match status" value="1"/>
</dbReference>
<dbReference type="PANTHER" id="PTHR44846">
    <property type="entry name" value="MANNOSYL-D-GLYCERATE TRANSPORT/METABOLISM SYSTEM REPRESSOR MNGR-RELATED"/>
    <property type="match status" value="1"/>
</dbReference>
<keyword evidence="7" id="KW-1185">Reference proteome</keyword>
<dbReference type="GeneID" id="78478738"/>
<protein>
    <recommendedName>
        <fullName evidence="4">HTH gntR-type domain-containing protein</fullName>
    </recommendedName>
</protein>
<keyword evidence="1" id="KW-0805">Transcription regulation</keyword>
<evidence type="ECO:0000313" key="5">
    <source>
        <dbReference type="EMBL" id="AMK55285.1"/>
    </source>
</evidence>
<evidence type="ECO:0000313" key="6">
    <source>
        <dbReference type="EMBL" id="OLU44801.1"/>
    </source>
</evidence>
<proteinExistence type="predicted"/>
<dbReference type="Proteomes" id="UP000186758">
    <property type="component" value="Unassembled WGS sequence"/>
</dbReference>
<dbReference type="InterPro" id="IPR028978">
    <property type="entry name" value="Chorismate_lyase_/UTRA_dom_sf"/>
</dbReference>
<dbReference type="RefSeq" id="WP_067558756.1">
    <property type="nucleotide sequence ID" value="NZ_CAJTBG010000001.1"/>
</dbReference>
<dbReference type="OrthoDB" id="9816541at2"/>
<dbReference type="Pfam" id="PF00392">
    <property type="entry name" value="GntR"/>
    <property type="match status" value="1"/>
</dbReference>
<dbReference type="KEGG" id="fro:AALO17_21510"/>
<dbReference type="InterPro" id="IPR011663">
    <property type="entry name" value="UTRA"/>
</dbReference>
<evidence type="ECO:0000313" key="7">
    <source>
        <dbReference type="Proteomes" id="UP000069771"/>
    </source>
</evidence>
<dbReference type="AlphaFoldDB" id="A0A140DXA8"/>
<dbReference type="Pfam" id="PF07702">
    <property type="entry name" value="UTRA"/>
    <property type="match status" value="1"/>
</dbReference>
<dbReference type="InterPro" id="IPR050679">
    <property type="entry name" value="Bact_HTH_transcr_reg"/>
</dbReference>
<dbReference type="InterPro" id="IPR036388">
    <property type="entry name" value="WH-like_DNA-bd_sf"/>
</dbReference>
<dbReference type="EMBL" id="MPJZ01000056">
    <property type="protein sequence ID" value="OLU44801.1"/>
    <property type="molecule type" value="Genomic_DNA"/>
</dbReference>
<evidence type="ECO:0000256" key="1">
    <source>
        <dbReference type="ARBA" id="ARBA00023015"/>
    </source>
</evidence>
<dbReference type="SUPFAM" id="SSF64288">
    <property type="entry name" value="Chorismate lyase-like"/>
    <property type="match status" value="1"/>
</dbReference>
<dbReference type="Gene3D" id="1.10.10.10">
    <property type="entry name" value="Winged helix-like DNA-binding domain superfamily/Winged helix DNA-binding domain"/>
    <property type="match status" value="1"/>
</dbReference>
<dbReference type="SMART" id="SM00866">
    <property type="entry name" value="UTRA"/>
    <property type="match status" value="1"/>
</dbReference>